<keyword evidence="5 12" id="KW-0067">ATP-binding</keyword>
<comment type="function">
    <text evidence="10">Part of the ABC transporter FtsEX involved in cellular division. Has ATPase activity. Essential for cell division and viability.</text>
</comment>
<evidence type="ECO:0000256" key="5">
    <source>
        <dbReference type="ARBA" id="ARBA00022840"/>
    </source>
</evidence>
<keyword evidence="8" id="KW-0472">Membrane</keyword>
<comment type="similarity">
    <text evidence="1">Belongs to the ABC transporter superfamily.</text>
</comment>
<evidence type="ECO:0000256" key="3">
    <source>
        <dbReference type="ARBA" id="ARBA00022475"/>
    </source>
</evidence>
<dbReference type="GO" id="GO:0005524">
    <property type="term" value="F:ATP binding"/>
    <property type="evidence" value="ECO:0007669"/>
    <property type="project" value="UniProtKB-KW"/>
</dbReference>
<dbReference type="EMBL" id="JXKD01000014">
    <property type="protein sequence ID" value="OJG09669.1"/>
    <property type="molecule type" value="Genomic_DNA"/>
</dbReference>
<evidence type="ECO:0000256" key="10">
    <source>
        <dbReference type="ARBA" id="ARBA00055994"/>
    </source>
</evidence>
<dbReference type="Pfam" id="PF00005">
    <property type="entry name" value="ABC_tran"/>
    <property type="match status" value="1"/>
</dbReference>
<proteinExistence type="inferred from homology"/>
<keyword evidence="6" id="KW-1278">Translocase</keyword>
<protein>
    <submittedName>
        <fullName evidence="12">Metal ABC transporter ATP-binding protein</fullName>
    </submittedName>
</protein>
<keyword evidence="13" id="KW-1185">Reference proteome</keyword>
<accession>A0A1L8QQA4</accession>
<gene>
    <name evidence="12" type="ORF">RU93_GL000652</name>
</gene>
<dbReference type="SUPFAM" id="SSF52540">
    <property type="entry name" value="P-loop containing nucleoside triphosphate hydrolases"/>
    <property type="match status" value="1"/>
</dbReference>
<evidence type="ECO:0000256" key="7">
    <source>
        <dbReference type="ARBA" id="ARBA00022970"/>
    </source>
</evidence>
<evidence type="ECO:0000313" key="13">
    <source>
        <dbReference type="Proteomes" id="UP000182149"/>
    </source>
</evidence>
<dbReference type="InterPro" id="IPR017871">
    <property type="entry name" value="ABC_transporter-like_CS"/>
</dbReference>
<comment type="caution">
    <text evidence="12">The sequence shown here is derived from an EMBL/GenBank/DDBJ whole genome shotgun (WGS) entry which is preliminary data.</text>
</comment>
<dbReference type="PANTHER" id="PTHR43166:SF30">
    <property type="entry name" value="METHIONINE IMPORT ATP-BINDING PROTEIN METN"/>
    <property type="match status" value="1"/>
</dbReference>
<dbReference type="InterPro" id="IPR050086">
    <property type="entry name" value="MetN_ABC_transporter-like"/>
</dbReference>
<evidence type="ECO:0000256" key="8">
    <source>
        <dbReference type="ARBA" id="ARBA00023136"/>
    </source>
</evidence>
<dbReference type="InterPro" id="IPR003593">
    <property type="entry name" value="AAA+_ATPase"/>
</dbReference>
<dbReference type="Proteomes" id="UP000182149">
    <property type="component" value="Unassembled WGS sequence"/>
</dbReference>
<dbReference type="PANTHER" id="PTHR43166">
    <property type="entry name" value="AMINO ACID IMPORT ATP-BINDING PROTEIN"/>
    <property type="match status" value="1"/>
</dbReference>
<dbReference type="GO" id="GO:0005886">
    <property type="term" value="C:plasma membrane"/>
    <property type="evidence" value="ECO:0007669"/>
    <property type="project" value="UniProtKB-ARBA"/>
</dbReference>
<dbReference type="AlphaFoldDB" id="A0A1L8QQA4"/>
<comment type="catalytic activity">
    <reaction evidence="9">
        <text>ATP + H2O = ADP + phosphate + H(+)</text>
        <dbReference type="Rhea" id="RHEA:13065"/>
        <dbReference type="ChEBI" id="CHEBI:15377"/>
        <dbReference type="ChEBI" id="CHEBI:15378"/>
        <dbReference type="ChEBI" id="CHEBI:30616"/>
        <dbReference type="ChEBI" id="CHEBI:43474"/>
        <dbReference type="ChEBI" id="CHEBI:456216"/>
    </reaction>
</comment>
<evidence type="ECO:0000256" key="1">
    <source>
        <dbReference type="ARBA" id="ARBA00005417"/>
    </source>
</evidence>
<dbReference type="GO" id="GO:0006865">
    <property type="term" value="P:amino acid transport"/>
    <property type="evidence" value="ECO:0007669"/>
    <property type="project" value="UniProtKB-KW"/>
</dbReference>
<evidence type="ECO:0000313" key="12">
    <source>
        <dbReference type="EMBL" id="OJG09669.1"/>
    </source>
</evidence>
<dbReference type="SMART" id="SM00382">
    <property type="entry name" value="AAA"/>
    <property type="match status" value="1"/>
</dbReference>
<keyword evidence="7" id="KW-0029">Amino-acid transport</keyword>
<sequence>MGESMYELHQVSQRYHDQLAIDDLSFSVEKREFVGIVGKSGSGKSTLLRLMNLMEEPSQGKILFGQKEVSGFSKKEKQSVQKKIGMVFQQYHLLHNQTVLQNVMLPLKLIGNKETDYALELLDFVGLATKVNDYPVQLSGGEKQRVALARALVRKPELLLCDEVTSALDEEYGEEVLMLLQKIHREFPVTILFVSHDLDAVKKVCQRVLVMEQGRLLGELKNKPNPLIKDSKNYFEKVQRRLHG</sequence>
<dbReference type="GO" id="GO:0016887">
    <property type="term" value="F:ATP hydrolysis activity"/>
    <property type="evidence" value="ECO:0007669"/>
    <property type="project" value="InterPro"/>
</dbReference>
<evidence type="ECO:0000256" key="6">
    <source>
        <dbReference type="ARBA" id="ARBA00022967"/>
    </source>
</evidence>
<dbReference type="InterPro" id="IPR027417">
    <property type="entry name" value="P-loop_NTPase"/>
</dbReference>
<organism evidence="12 13">
    <name type="scientific">Enterococcus aquimarinus</name>
    <dbReference type="NCBI Taxonomy" id="328396"/>
    <lineage>
        <taxon>Bacteria</taxon>
        <taxon>Bacillati</taxon>
        <taxon>Bacillota</taxon>
        <taxon>Bacilli</taxon>
        <taxon>Lactobacillales</taxon>
        <taxon>Enterococcaceae</taxon>
        <taxon>Enterococcus</taxon>
    </lineage>
</organism>
<dbReference type="STRING" id="328396.RU93_GL000652"/>
<dbReference type="PROSITE" id="PS00211">
    <property type="entry name" value="ABC_TRANSPORTER_1"/>
    <property type="match status" value="1"/>
</dbReference>
<evidence type="ECO:0000256" key="4">
    <source>
        <dbReference type="ARBA" id="ARBA00022741"/>
    </source>
</evidence>
<dbReference type="FunFam" id="3.40.50.300:FF:000056">
    <property type="entry name" value="Cell division ATP-binding protein FtsE"/>
    <property type="match status" value="1"/>
</dbReference>
<dbReference type="Gene3D" id="3.40.50.300">
    <property type="entry name" value="P-loop containing nucleotide triphosphate hydrolases"/>
    <property type="match status" value="1"/>
</dbReference>
<dbReference type="PROSITE" id="PS50893">
    <property type="entry name" value="ABC_TRANSPORTER_2"/>
    <property type="match status" value="1"/>
</dbReference>
<evidence type="ECO:0000256" key="9">
    <source>
        <dbReference type="ARBA" id="ARBA00049360"/>
    </source>
</evidence>
<keyword evidence="2" id="KW-0813">Transport</keyword>
<evidence type="ECO:0000259" key="11">
    <source>
        <dbReference type="PROSITE" id="PS50893"/>
    </source>
</evidence>
<evidence type="ECO:0000256" key="2">
    <source>
        <dbReference type="ARBA" id="ARBA00022448"/>
    </source>
</evidence>
<keyword evidence="3" id="KW-1003">Cell membrane</keyword>
<dbReference type="InterPro" id="IPR003439">
    <property type="entry name" value="ABC_transporter-like_ATP-bd"/>
</dbReference>
<keyword evidence="4" id="KW-0547">Nucleotide-binding</keyword>
<reference evidence="12 13" key="1">
    <citation type="submission" date="2014-12" db="EMBL/GenBank/DDBJ databases">
        <title>Draft genome sequences of 29 type strains of Enterococci.</title>
        <authorList>
            <person name="Zhong Z."/>
            <person name="Sun Z."/>
            <person name="Liu W."/>
            <person name="Zhang W."/>
            <person name="Zhang H."/>
        </authorList>
    </citation>
    <scope>NUCLEOTIDE SEQUENCE [LARGE SCALE GENOMIC DNA]</scope>
    <source>
        <strain evidence="12 13">DSM 17690</strain>
    </source>
</reference>
<name>A0A1L8QQA4_9ENTE</name>
<feature type="domain" description="ABC transporter" evidence="11">
    <location>
        <begin position="6"/>
        <end position="238"/>
    </location>
</feature>